<dbReference type="Pfam" id="PF11716">
    <property type="entry name" value="MDMPI_N"/>
    <property type="match status" value="1"/>
</dbReference>
<evidence type="ECO:0000313" key="4">
    <source>
        <dbReference type="Proteomes" id="UP000019141"/>
    </source>
</evidence>
<evidence type="ECO:0000259" key="2">
    <source>
        <dbReference type="Pfam" id="PF11716"/>
    </source>
</evidence>
<dbReference type="InterPro" id="IPR034660">
    <property type="entry name" value="DinB/YfiT-like"/>
</dbReference>
<name>W4LXQ0_ENTF1</name>
<gene>
    <name evidence="3" type="ORF">ETSY1_04535</name>
</gene>
<dbReference type="SUPFAM" id="SSF109854">
    <property type="entry name" value="DinB/YfiT-like putative metalloenzymes"/>
    <property type="match status" value="1"/>
</dbReference>
<dbReference type="Pfam" id="PF02036">
    <property type="entry name" value="SCP2"/>
    <property type="match status" value="1"/>
</dbReference>
<dbReference type="NCBIfam" id="TIGR03083">
    <property type="entry name" value="maleylpyruvate isomerase family mycothiol-dependent enzyme"/>
    <property type="match status" value="1"/>
</dbReference>
<keyword evidence="4" id="KW-1185">Reference proteome</keyword>
<dbReference type="InterPro" id="IPR003033">
    <property type="entry name" value="SCP2_sterol-bd_dom"/>
</dbReference>
<dbReference type="InterPro" id="IPR017517">
    <property type="entry name" value="Maleyloyr_isom"/>
</dbReference>
<proteinExistence type="predicted"/>
<reference evidence="3 4" key="1">
    <citation type="journal article" date="2014" name="Nature">
        <title>An environmental bacterial taxon with a large and distinct metabolic repertoire.</title>
        <authorList>
            <person name="Wilson M.C."/>
            <person name="Mori T."/>
            <person name="Ruckert C."/>
            <person name="Uria A.R."/>
            <person name="Helf M.J."/>
            <person name="Takada K."/>
            <person name="Gernert C."/>
            <person name="Steffens U.A."/>
            <person name="Heycke N."/>
            <person name="Schmitt S."/>
            <person name="Rinke C."/>
            <person name="Helfrich E.J."/>
            <person name="Brachmann A.O."/>
            <person name="Gurgui C."/>
            <person name="Wakimoto T."/>
            <person name="Kracht M."/>
            <person name="Crusemann M."/>
            <person name="Hentschel U."/>
            <person name="Abe I."/>
            <person name="Matsunaga S."/>
            <person name="Kalinowski J."/>
            <person name="Takeyama H."/>
            <person name="Piel J."/>
        </authorList>
    </citation>
    <scope>NUCLEOTIDE SEQUENCE [LARGE SCALE GENOMIC DNA]</scope>
    <source>
        <strain evidence="4">TSY1</strain>
    </source>
</reference>
<dbReference type="HOGENOM" id="CLU_978912_0_0_7"/>
<feature type="domain" description="SCP2" evidence="1">
    <location>
        <begin position="204"/>
        <end position="282"/>
    </location>
</feature>
<evidence type="ECO:0008006" key="5">
    <source>
        <dbReference type="Google" id="ProtNLM"/>
    </source>
</evidence>
<evidence type="ECO:0000259" key="1">
    <source>
        <dbReference type="Pfam" id="PF02036"/>
    </source>
</evidence>
<feature type="domain" description="Mycothiol-dependent maleylpyruvate isomerase metal-binding" evidence="2">
    <location>
        <begin position="11"/>
        <end position="158"/>
    </location>
</feature>
<organism evidence="3 4">
    <name type="scientific">Entotheonella factor</name>
    <dbReference type="NCBI Taxonomy" id="1429438"/>
    <lineage>
        <taxon>Bacteria</taxon>
        <taxon>Pseudomonadati</taxon>
        <taxon>Nitrospinota/Tectimicrobiota group</taxon>
        <taxon>Candidatus Tectimicrobiota</taxon>
        <taxon>Candidatus Entotheonellia</taxon>
        <taxon>Candidatus Entotheonellales</taxon>
        <taxon>Candidatus Entotheonellaceae</taxon>
        <taxon>Candidatus Entotheonella</taxon>
    </lineage>
</organism>
<dbReference type="Proteomes" id="UP000019141">
    <property type="component" value="Unassembled WGS sequence"/>
</dbReference>
<dbReference type="InterPro" id="IPR024344">
    <property type="entry name" value="MDMPI_metal-binding"/>
</dbReference>
<dbReference type="SUPFAM" id="SSF55718">
    <property type="entry name" value="SCP-like"/>
    <property type="match status" value="1"/>
</dbReference>
<dbReference type="AlphaFoldDB" id="W4LXQ0"/>
<dbReference type="InterPro" id="IPR036527">
    <property type="entry name" value="SCP2_sterol-bd_dom_sf"/>
</dbReference>
<dbReference type="EMBL" id="AZHW01000171">
    <property type="protein sequence ID" value="ETX02162.1"/>
    <property type="molecule type" value="Genomic_DNA"/>
</dbReference>
<dbReference type="Gene3D" id="1.20.120.450">
    <property type="entry name" value="dinb family like domain"/>
    <property type="match status" value="1"/>
</dbReference>
<evidence type="ECO:0000313" key="3">
    <source>
        <dbReference type="EMBL" id="ETX02162.1"/>
    </source>
</evidence>
<protein>
    <recommendedName>
        <fullName evidence="5">Mycothiol-dependent maleylpyruvate isomerase metal-binding domain-containing protein</fullName>
    </recommendedName>
</protein>
<accession>W4LXQ0</accession>
<comment type="caution">
    <text evidence="3">The sequence shown here is derived from an EMBL/GenBank/DDBJ whole genome shotgun (WGS) entry which is preliminary data.</text>
</comment>
<sequence>MHTWEQRADLLREESRHFQHYLAGLPEDAWEHQSACDQWLIKDVVAHLVGNADFYATTVERGLKGQTDPLPGRPPAGMGHPSVGAADIAAGAIANRERLGGQLLAALDAQTERLLGLLLGLTPQDRHQPCYHPGGIVPAENFVDLRFKELALHQWDIRSVLEPGAEIVPGSWSSMIVLITESLASGSLRWAFWGGPVLSQPVRYRFEVPEPTSFRADIVVEGDKFRFEAPSDQPAEVELRCNGGILALIMSGRLPVAEAVSQGKVVLTGDHGLASQFSEWFKGI</sequence>
<dbReference type="GO" id="GO:0046872">
    <property type="term" value="F:metal ion binding"/>
    <property type="evidence" value="ECO:0007669"/>
    <property type="project" value="InterPro"/>
</dbReference>